<evidence type="ECO:0000256" key="7">
    <source>
        <dbReference type="PIRNR" id="PIRNR016262"/>
    </source>
</evidence>
<dbReference type="NCBIfam" id="TIGR00214">
    <property type="entry name" value="lipB"/>
    <property type="match status" value="1"/>
</dbReference>
<sequence length="222" mass="25041">MKTLVENWGTIPYDEAWKRQTEYFDELVEAKKAGSGYVNRIIFCEHPHVYTLGRSGKEGNMLLGEEQLRRIGASYFHIDRGGDITYHGPGQQVCYPIVNLEDFGLGLKEYVHLLEEAVIGVCASYGIEAGRVDKATGVWLEGDTPRARKICAIGVRSSRFVTMHGLALNVDTDLRYFSYIHPCGFVDKGVTSLQKELGREVPMEEVRLRLEDRLLSLLSARL</sequence>
<evidence type="ECO:0000256" key="5">
    <source>
        <dbReference type="ARBA" id="ARBA00024732"/>
    </source>
</evidence>
<feature type="domain" description="BPL/LPL catalytic" evidence="11">
    <location>
        <begin position="35"/>
        <end position="222"/>
    </location>
</feature>
<evidence type="ECO:0000256" key="1">
    <source>
        <dbReference type="ARBA" id="ARBA00004821"/>
    </source>
</evidence>
<feature type="active site" description="Acyl-thioester intermediate" evidence="6 8">
    <location>
        <position position="183"/>
    </location>
</feature>
<proteinExistence type="inferred from homology"/>
<dbReference type="SUPFAM" id="SSF55681">
    <property type="entry name" value="Class II aaRS and biotin synthetases"/>
    <property type="match status" value="1"/>
</dbReference>
<dbReference type="EC" id="2.3.1.181" evidence="6 7"/>
<keyword evidence="2 6" id="KW-0963">Cytoplasm</keyword>
<dbReference type="Pfam" id="PF21948">
    <property type="entry name" value="LplA-B_cat"/>
    <property type="match status" value="1"/>
</dbReference>
<dbReference type="GO" id="GO:0005737">
    <property type="term" value="C:cytoplasm"/>
    <property type="evidence" value="ECO:0007669"/>
    <property type="project" value="UniProtKB-SubCell"/>
</dbReference>
<comment type="similarity">
    <text evidence="6 7">Belongs to the LipB family.</text>
</comment>
<evidence type="ECO:0000313" key="13">
    <source>
        <dbReference type="Proteomes" id="UP000717835"/>
    </source>
</evidence>
<evidence type="ECO:0000256" key="6">
    <source>
        <dbReference type="HAMAP-Rule" id="MF_00013"/>
    </source>
</evidence>
<comment type="caution">
    <text evidence="12">The sequence shown here is derived from an EMBL/GenBank/DDBJ whole genome shotgun (WGS) entry which is preliminary data.</text>
</comment>
<comment type="subcellular location">
    <subcellularLocation>
        <location evidence="6">Cytoplasm</location>
    </subcellularLocation>
</comment>
<evidence type="ECO:0000256" key="8">
    <source>
        <dbReference type="PIRSR" id="PIRSR016262-1"/>
    </source>
</evidence>
<comment type="pathway">
    <text evidence="1 6 7">Protein modification; protein lipoylation via endogenous pathway; protein N(6)-(lipoyl)lysine from octanoyl-[acyl-carrier-protein]: step 1/2.</text>
</comment>
<name>A0A921HXY7_9BACT</name>
<dbReference type="AlphaFoldDB" id="A0A921HXY7"/>
<evidence type="ECO:0000256" key="3">
    <source>
        <dbReference type="ARBA" id="ARBA00022679"/>
    </source>
</evidence>
<comment type="function">
    <text evidence="5 6 7">Catalyzes the transfer of endogenously produced octanoic acid from octanoyl-acyl-carrier-protein onto the lipoyl domains of lipoate-dependent enzymes. Lipoyl-ACP can also act as a substrate although octanoyl-ACP is likely to be the physiological substrate.</text>
</comment>
<comment type="catalytic activity">
    <reaction evidence="6 7">
        <text>octanoyl-[ACP] + L-lysyl-[protein] = N(6)-octanoyl-L-lysyl-[protein] + holo-[ACP] + H(+)</text>
        <dbReference type="Rhea" id="RHEA:17665"/>
        <dbReference type="Rhea" id="RHEA-COMP:9636"/>
        <dbReference type="Rhea" id="RHEA-COMP:9685"/>
        <dbReference type="Rhea" id="RHEA-COMP:9752"/>
        <dbReference type="Rhea" id="RHEA-COMP:9928"/>
        <dbReference type="ChEBI" id="CHEBI:15378"/>
        <dbReference type="ChEBI" id="CHEBI:29969"/>
        <dbReference type="ChEBI" id="CHEBI:64479"/>
        <dbReference type="ChEBI" id="CHEBI:78463"/>
        <dbReference type="ChEBI" id="CHEBI:78809"/>
        <dbReference type="EC" id="2.3.1.181"/>
    </reaction>
</comment>
<dbReference type="InterPro" id="IPR000544">
    <property type="entry name" value="Octanoyltransferase"/>
</dbReference>
<evidence type="ECO:0000259" key="11">
    <source>
        <dbReference type="PROSITE" id="PS51733"/>
    </source>
</evidence>
<dbReference type="GO" id="GO:0009249">
    <property type="term" value="P:protein lipoylation"/>
    <property type="evidence" value="ECO:0007669"/>
    <property type="project" value="InterPro"/>
</dbReference>
<dbReference type="InterPro" id="IPR004143">
    <property type="entry name" value="BPL_LPL_catalytic"/>
</dbReference>
<evidence type="ECO:0000313" key="12">
    <source>
        <dbReference type="EMBL" id="HJF92881.1"/>
    </source>
</evidence>
<feature type="site" description="Lowers pKa of active site Cys" evidence="6 10">
    <location>
        <position position="149"/>
    </location>
</feature>
<dbReference type="PIRSF" id="PIRSF016262">
    <property type="entry name" value="LPLase"/>
    <property type="match status" value="1"/>
</dbReference>
<dbReference type="PROSITE" id="PS01313">
    <property type="entry name" value="LIPB"/>
    <property type="match status" value="1"/>
</dbReference>
<gene>
    <name evidence="6 12" type="primary">lipB</name>
    <name evidence="12" type="ORF">K8W02_10955</name>
</gene>
<reference evidence="12" key="1">
    <citation type="journal article" date="2021" name="PeerJ">
        <title>Extensive microbial diversity within the chicken gut microbiome revealed by metagenomics and culture.</title>
        <authorList>
            <person name="Gilroy R."/>
            <person name="Ravi A."/>
            <person name="Getino M."/>
            <person name="Pursley I."/>
            <person name="Horton D.L."/>
            <person name="Alikhan N.F."/>
            <person name="Baker D."/>
            <person name="Gharbi K."/>
            <person name="Hall N."/>
            <person name="Watson M."/>
            <person name="Adriaenssens E.M."/>
            <person name="Foster-Nyarko E."/>
            <person name="Jarju S."/>
            <person name="Secka A."/>
            <person name="Antonio M."/>
            <person name="Oren A."/>
            <person name="Chaudhuri R.R."/>
            <person name="La Ragione R."/>
            <person name="Hildebrand F."/>
            <person name="Pallen M.J."/>
        </authorList>
    </citation>
    <scope>NUCLEOTIDE SEQUENCE</scope>
    <source>
        <strain evidence="12">CHK55-1828</strain>
    </source>
</reference>
<feature type="binding site" evidence="6 9">
    <location>
        <begin position="165"/>
        <end position="167"/>
    </location>
    <ligand>
        <name>substrate</name>
    </ligand>
</feature>
<dbReference type="EMBL" id="DYVX01000087">
    <property type="protein sequence ID" value="HJF92881.1"/>
    <property type="molecule type" value="Genomic_DNA"/>
</dbReference>
<feature type="binding site" evidence="6 9">
    <location>
        <begin position="152"/>
        <end position="154"/>
    </location>
    <ligand>
        <name>substrate</name>
    </ligand>
</feature>
<evidence type="ECO:0000256" key="10">
    <source>
        <dbReference type="PIRSR" id="PIRSR016262-3"/>
    </source>
</evidence>
<dbReference type="InterPro" id="IPR045864">
    <property type="entry name" value="aa-tRNA-synth_II/BPL/LPL"/>
</dbReference>
<organism evidence="12 13">
    <name type="scientific">Mediterranea massiliensis</name>
    <dbReference type="NCBI Taxonomy" id="1841865"/>
    <lineage>
        <taxon>Bacteria</taxon>
        <taxon>Pseudomonadati</taxon>
        <taxon>Bacteroidota</taxon>
        <taxon>Bacteroidia</taxon>
        <taxon>Bacteroidales</taxon>
        <taxon>Bacteroidaceae</taxon>
        <taxon>Mediterranea</taxon>
    </lineage>
</organism>
<dbReference type="GO" id="GO:0033819">
    <property type="term" value="F:lipoyl(octanoyl) transferase activity"/>
    <property type="evidence" value="ECO:0007669"/>
    <property type="project" value="UniProtKB-EC"/>
</dbReference>
<feature type="binding site" evidence="6 9">
    <location>
        <begin position="80"/>
        <end position="87"/>
    </location>
    <ligand>
        <name>substrate</name>
    </ligand>
</feature>
<evidence type="ECO:0000256" key="2">
    <source>
        <dbReference type="ARBA" id="ARBA00022490"/>
    </source>
</evidence>
<dbReference type="RefSeq" id="WP_276828754.1">
    <property type="nucleotide sequence ID" value="NZ_DYVX01000087.1"/>
</dbReference>
<reference evidence="12" key="2">
    <citation type="submission" date="2021-09" db="EMBL/GenBank/DDBJ databases">
        <authorList>
            <person name="Gilroy R."/>
        </authorList>
    </citation>
    <scope>NUCLEOTIDE SEQUENCE</scope>
    <source>
        <strain evidence="12">CHK55-1828</strain>
    </source>
</reference>
<dbReference type="Proteomes" id="UP000717835">
    <property type="component" value="Unassembled WGS sequence"/>
</dbReference>
<keyword evidence="4 6" id="KW-0012">Acyltransferase</keyword>
<dbReference type="HAMAP" id="MF_00013">
    <property type="entry name" value="LipB"/>
    <property type="match status" value="1"/>
</dbReference>
<keyword evidence="3 6" id="KW-0808">Transferase</keyword>
<dbReference type="PANTHER" id="PTHR10993:SF12">
    <property type="entry name" value="OCTANOYLTRANSFERASE"/>
    <property type="match status" value="1"/>
</dbReference>
<dbReference type="InterPro" id="IPR020605">
    <property type="entry name" value="Octanoyltransferase_CS"/>
</dbReference>
<comment type="miscellaneous">
    <text evidence="6">In the reaction, the free carboxyl group of octanoic acid is attached via an amide linkage to the epsilon-amino group of a specific lysine residue of lipoyl domains of lipoate-dependent enzymes.</text>
</comment>
<dbReference type="NCBIfam" id="NF010925">
    <property type="entry name" value="PRK14345.1"/>
    <property type="match status" value="1"/>
</dbReference>
<dbReference type="PROSITE" id="PS51733">
    <property type="entry name" value="BPL_LPL_CATALYTIC"/>
    <property type="match status" value="1"/>
</dbReference>
<evidence type="ECO:0000256" key="9">
    <source>
        <dbReference type="PIRSR" id="PIRSR016262-2"/>
    </source>
</evidence>
<accession>A0A921HXY7</accession>
<dbReference type="PANTHER" id="PTHR10993">
    <property type="entry name" value="OCTANOYLTRANSFERASE"/>
    <property type="match status" value="1"/>
</dbReference>
<evidence type="ECO:0000256" key="4">
    <source>
        <dbReference type="ARBA" id="ARBA00023315"/>
    </source>
</evidence>
<dbReference type="CDD" id="cd16444">
    <property type="entry name" value="LipB"/>
    <property type="match status" value="1"/>
</dbReference>
<protein>
    <recommendedName>
        <fullName evidence="6 7">Octanoyltransferase</fullName>
        <ecNumber evidence="6 7">2.3.1.181</ecNumber>
    </recommendedName>
    <alternativeName>
        <fullName evidence="6">Lipoate-protein ligase B</fullName>
    </alternativeName>
    <alternativeName>
        <fullName evidence="6">Lipoyl/octanoyl transferase</fullName>
    </alternativeName>
    <alternativeName>
        <fullName evidence="6">Octanoyl-[acyl-carrier-protein]-protein N-octanoyltransferase</fullName>
    </alternativeName>
</protein>
<dbReference type="FunFam" id="3.30.930.10:FF:000035">
    <property type="entry name" value="Putative lipoyltransferase 2, mitochondrial"/>
    <property type="match status" value="1"/>
</dbReference>
<dbReference type="Gene3D" id="3.30.930.10">
    <property type="entry name" value="Bira Bifunctional Protein, Domain 2"/>
    <property type="match status" value="1"/>
</dbReference>